<name>A0A4Z2ITS4_9TELE</name>
<keyword evidence="3" id="KW-1185">Reference proteome</keyword>
<sequence>MVGVAAEGVRMCSVWSCWGWGSEWRTPGWTTPTTGWDPSSRAPTWITWITSCSDFSRFASGSPVSSKSSSKSLSIPLVSSRQGEASHV</sequence>
<reference evidence="2 3" key="1">
    <citation type="submission" date="2019-03" db="EMBL/GenBank/DDBJ databases">
        <title>First draft genome of Liparis tanakae, snailfish: a comprehensive survey of snailfish specific genes.</title>
        <authorList>
            <person name="Kim W."/>
            <person name="Song I."/>
            <person name="Jeong J.-H."/>
            <person name="Kim D."/>
            <person name="Kim S."/>
            <person name="Ryu S."/>
            <person name="Song J.Y."/>
            <person name="Lee S.K."/>
        </authorList>
    </citation>
    <scope>NUCLEOTIDE SEQUENCE [LARGE SCALE GENOMIC DNA]</scope>
    <source>
        <tissue evidence="2">Muscle</tissue>
    </source>
</reference>
<gene>
    <name evidence="2" type="ORF">EYF80_008555</name>
</gene>
<evidence type="ECO:0000256" key="1">
    <source>
        <dbReference type="SAM" id="MobiDB-lite"/>
    </source>
</evidence>
<proteinExistence type="predicted"/>
<dbReference type="EMBL" id="SRLO01000048">
    <property type="protein sequence ID" value="TNN81221.1"/>
    <property type="molecule type" value="Genomic_DNA"/>
</dbReference>
<feature type="compositionally biased region" description="Low complexity" evidence="1">
    <location>
        <begin position="60"/>
        <end position="80"/>
    </location>
</feature>
<protein>
    <submittedName>
        <fullName evidence="2">Uncharacterized protein</fullName>
    </submittedName>
</protein>
<comment type="caution">
    <text evidence="2">The sequence shown here is derived from an EMBL/GenBank/DDBJ whole genome shotgun (WGS) entry which is preliminary data.</text>
</comment>
<feature type="region of interest" description="Disordered" evidence="1">
    <location>
        <begin position="59"/>
        <end position="88"/>
    </location>
</feature>
<organism evidence="2 3">
    <name type="scientific">Liparis tanakae</name>
    <name type="common">Tanaka's snailfish</name>
    <dbReference type="NCBI Taxonomy" id="230148"/>
    <lineage>
        <taxon>Eukaryota</taxon>
        <taxon>Metazoa</taxon>
        <taxon>Chordata</taxon>
        <taxon>Craniata</taxon>
        <taxon>Vertebrata</taxon>
        <taxon>Euteleostomi</taxon>
        <taxon>Actinopterygii</taxon>
        <taxon>Neopterygii</taxon>
        <taxon>Teleostei</taxon>
        <taxon>Neoteleostei</taxon>
        <taxon>Acanthomorphata</taxon>
        <taxon>Eupercaria</taxon>
        <taxon>Perciformes</taxon>
        <taxon>Cottioidei</taxon>
        <taxon>Cottales</taxon>
        <taxon>Liparidae</taxon>
        <taxon>Liparis</taxon>
    </lineage>
</organism>
<dbReference type="AlphaFoldDB" id="A0A4Z2ITS4"/>
<dbReference type="Proteomes" id="UP000314294">
    <property type="component" value="Unassembled WGS sequence"/>
</dbReference>
<evidence type="ECO:0000313" key="2">
    <source>
        <dbReference type="EMBL" id="TNN81221.1"/>
    </source>
</evidence>
<accession>A0A4Z2ITS4</accession>
<evidence type="ECO:0000313" key="3">
    <source>
        <dbReference type="Proteomes" id="UP000314294"/>
    </source>
</evidence>